<accession>A0A1L9RTI0</accession>
<keyword evidence="1" id="KW-0732">Signal</keyword>
<protein>
    <submittedName>
        <fullName evidence="2">Uncharacterized protein</fullName>
    </submittedName>
</protein>
<proteinExistence type="predicted"/>
<dbReference type="VEuPathDB" id="FungiDB:ASPWEDRAFT_65325"/>
<evidence type="ECO:0000256" key="1">
    <source>
        <dbReference type="SAM" id="SignalP"/>
    </source>
</evidence>
<dbReference type="OrthoDB" id="5230873at2759"/>
<reference evidence="3" key="1">
    <citation type="journal article" date="2017" name="Genome Biol.">
        <title>Comparative genomics reveals high biological diversity and specific adaptations in the industrially and medically important fungal genus Aspergillus.</title>
        <authorList>
            <person name="de Vries R.P."/>
            <person name="Riley R."/>
            <person name="Wiebenga A."/>
            <person name="Aguilar-Osorio G."/>
            <person name="Amillis S."/>
            <person name="Uchima C.A."/>
            <person name="Anderluh G."/>
            <person name="Asadollahi M."/>
            <person name="Askin M."/>
            <person name="Barry K."/>
            <person name="Battaglia E."/>
            <person name="Bayram O."/>
            <person name="Benocci T."/>
            <person name="Braus-Stromeyer S.A."/>
            <person name="Caldana C."/>
            <person name="Canovas D."/>
            <person name="Cerqueira G.C."/>
            <person name="Chen F."/>
            <person name="Chen W."/>
            <person name="Choi C."/>
            <person name="Clum A."/>
            <person name="Dos Santos R.A."/>
            <person name="Damasio A.R."/>
            <person name="Diallinas G."/>
            <person name="Emri T."/>
            <person name="Fekete E."/>
            <person name="Flipphi M."/>
            <person name="Freyberg S."/>
            <person name="Gallo A."/>
            <person name="Gournas C."/>
            <person name="Habgood R."/>
            <person name="Hainaut M."/>
            <person name="Harispe M.L."/>
            <person name="Henrissat B."/>
            <person name="Hilden K.S."/>
            <person name="Hope R."/>
            <person name="Hossain A."/>
            <person name="Karabika E."/>
            <person name="Karaffa L."/>
            <person name="Karanyi Z."/>
            <person name="Krasevec N."/>
            <person name="Kuo A."/>
            <person name="Kusch H."/>
            <person name="LaButti K."/>
            <person name="Lagendijk E.L."/>
            <person name="Lapidus A."/>
            <person name="Levasseur A."/>
            <person name="Lindquist E."/>
            <person name="Lipzen A."/>
            <person name="Logrieco A.F."/>
            <person name="MacCabe A."/>
            <person name="Maekelae M.R."/>
            <person name="Malavazi I."/>
            <person name="Melin P."/>
            <person name="Meyer V."/>
            <person name="Mielnichuk N."/>
            <person name="Miskei M."/>
            <person name="Molnar A.P."/>
            <person name="Mule G."/>
            <person name="Ngan C.Y."/>
            <person name="Orejas M."/>
            <person name="Orosz E."/>
            <person name="Ouedraogo J.P."/>
            <person name="Overkamp K.M."/>
            <person name="Park H.-S."/>
            <person name="Perrone G."/>
            <person name="Piumi F."/>
            <person name="Punt P.J."/>
            <person name="Ram A.F."/>
            <person name="Ramon A."/>
            <person name="Rauscher S."/>
            <person name="Record E."/>
            <person name="Riano-Pachon D.M."/>
            <person name="Robert V."/>
            <person name="Roehrig J."/>
            <person name="Ruller R."/>
            <person name="Salamov A."/>
            <person name="Salih N.S."/>
            <person name="Samson R.A."/>
            <person name="Sandor E."/>
            <person name="Sanguinetti M."/>
            <person name="Schuetze T."/>
            <person name="Sepcic K."/>
            <person name="Shelest E."/>
            <person name="Sherlock G."/>
            <person name="Sophianopoulou V."/>
            <person name="Squina F.M."/>
            <person name="Sun H."/>
            <person name="Susca A."/>
            <person name="Todd R.B."/>
            <person name="Tsang A."/>
            <person name="Unkles S.E."/>
            <person name="van de Wiele N."/>
            <person name="van Rossen-Uffink D."/>
            <person name="Oliveira J.V."/>
            <person name="Vesth T.C."/>
            <person name="Visser J."/>
            <person name="Yu J.-H."/>
            <person name="Zhou M."/>
            <person name="Andersen M.R."/>
            <person name="Archer D.B."/>
            <person name="Baker S.E."/>
            <person name="Benoit I."/>
            <person name="Brakhage A.A."/>
            <person name="Braus G.H."/>
            <person name="Fischer R."/>
            <person name="Frisvad J.C."/>
            <person name="Goldman G.H."/>
            <person name="Houbraken J."/>
            <person name="Oakley B."/>
            <person name="Pocsi I."/>
            <person name="Scazzocchio C."/>
            <person name="Seiboth B."/>
            <person name="vanKuyk P.A."/>
            <person name="Wortman J."/>
            <person name="Dyer P.S."/>
            <person name="Grigoriev I.V."/>
        </authorList>
    </citation>
    <scope>NUCLEOTIDE SEQUENCE [LARGE SCALE GENOMIC DNA]</scope>
    <source>
        <strain evidence="3">DTO 134E9</strain>
    </source>
</reference>
<evidence type="ECO:0000313" key="3">
    <source>
        <dbReference type="Proteomes" id="UP000184383"/>
    </source>
</evidence>
<organism evidence="2 3">
    <name type="scientific">Aspergillus wentii DTO 134E9</name>
    <dbReference type="NCBI Taxonomy" id="1073089"/>
    <lineage>
        <taxon>Eukaryota</taxon>
        <taxon>Fungi</taxon>
        <taxon>Dikarya</taxon>
        <taxon>Ascomycota</taxon>
        <taxon>Pezizomycotina</taxon>
        <taxon>Eurotiomycetes</taxon>
        <taxon>Eurotiomycetidae</taxon>
        <taxon>Eurotiales</taxon>
        <taxon>Aspergillaceae</taxon>
        <taxon>Aspergillus</taxon>
        <taxon>Aspergillus subgen. Cremei</taxon>
    </lineage>
</organism>
<sequence>MQLFSLFSFFTLPLALVSALRIPSSSFNKRGAEQNATLYAYGTNASSWPIAYGLNDGLLYITQTPDDNTANLTPVSWNLPSITDENWIVNGSFVNGTSAGSLYIKPEDNYCLGLLPMARASQLNGTVSGFALFASQLVFNNNTDLEAQFWAQSTGTEGIYSLIWNIGGNVASGSFPVVVKASED</sequence>
<dbReference type="RefSeq" id="XP_040691937.1">
    <property type="nucleotide sequence ID" value="XM_040838784.1"/>
</dbReference>
<name>A0A1L9RTI0_ASPWE</name>
<dbReference type="AlphaFoldDB" id="A0A1L9RTI0"/>
<evidence type="ECO:0000313" key="2">
    <source>
        <dbReference type="EMBL" id="OJJ38261.1"/>
    </source>
</evidence>
<feature type="signal peptide" evidence="1">
    <location>
        <begin position="1"/>
        <end position="19"/>
    </location>
</feature>
<dbReference type="GeneID" id="63754632"/>
<gene>
    <name evidence="2" type="ORF">ASPWEDRAFT_65325</name>
</gene>
<dbReference type="EMBL" id="KV878210">
    <property type="protein sequence ID" value="OJJ38261.1"/>
    <property type="molecule type" value="Genomic_DNA"/>
</dbReference>
<keyword evidence="3" id="KW-1185">Reference proteome</keyword>
<feature type="chain" id="PRO_5011978983" evidence="1">
    <location>
        <begin position="20"/>
        <end position="184"/>
    </location>
</feature>
<dbReference type="Proteomes" id="UP000184383">
    <property type="component" value="Unassembled WGS sequence"/>
</dbReference>